<gene>
    <name evidence="12" type="primary">rbsK</name>
    <name evidence="14" type="ORF">FuraDRAFT_3727</name>
</gene>
<feature type="binding site" evidence="12">
    <location>
        <position position="276"/>
    </location>
    <ligand>
        <name>K(+)</name>
        <dbReference type="ChEBI" id="CHEBI:29103"/>
    </ligand>
</feature>
<reference evidence="14 15" key="1">
    <citation type="submission" date="2009-02" db="EMBL/GenBank/DDBJ databases">
        <title>Sequencing of the draft genome and assembly of Lutiella nitroferrum 2002.</title>
        <authorList>
            <consortium name="US DOE Joint Genome Institute (JGI-PGF)"/>
            <person name="Lucas S."/>
            <person name="Copeland A."/>
            <person name="Lapidus A."/>
            <person name="Glavina del Rio T."/>
            <person name="Tice H."/>
            <person name="Bruce D."/>
            <person name="Goodwin L."/>
            <person name="Pitluck S."/>
            <person name="Larimer F."/>
            <person name="Land M.L."/>
            <person name="Hauser L."/>
            <person name="Coates J.D."/>
        </authorList>
    </citation>
    <scope>NUCLEOTIDE SEQUENCE [LARGE SCALE GENOMIC DNA]</scope>
    <source>
        <strain evidence="14 15">2002</strain>
    </source>
</reference>
<dbReference type="Gene3D" id="3.40.1190.20">
    <property type="match status" value="1"/>
</dbReference>
<dbReference type="UniPathway" id="UPA00916">
    <property type="reaction ID" value="UER00889"/>
</dbReference>
<evidence type="ECO:0000256" key="7">
    <source>
        <dbReference type="ARBA" id="ARBA00022777"/>
    </source>
</evidence>
<dbReference type="HAMAP" id="MF_01987">
    <property type="entry name" value="Ribokinase"/>
    <property type="match status" value="1"/>
</dbReference>
<evidence type="ECO:0000256" key="3">
    <source>
        <dbReference type="ARBA" id="ARBA00016943"/>
    </source>
</evidence>
<feature type="binding site" evidence="12">
    <location>
        <position position="239"/>
    </location>
    <ligand>
        <name>K(+)</name>
        <dbReference type="ChEBI" id="CHEBI:29103"/>
    </ligand>
</feature>
<feature type="domain" description="Carbohydrate kinase PfkB" evidence="13">
    <location>
        <begin position="1"/>
        <end position="285"/>
    </location>
</feature>
<comment type="pathway">
    <text evidence="12">Carbohydrate metabolism; D-ribose degradation; D-ribose 5-phosphate from beta-D-ribopyranose: step 2/2.</text>
</comment>
<feature type="binding site" evidence="12">
    <location>
        <position position="245"/>
    </location>
    <ligand>
        <name>substrate</name>
    </ligand>
</feature>
<dbReference type="InterPro" id="IPR002173">
    <property type="entry name" value="Carboh/pur_kinase_PfkB_CS"/>
</dbReference>
<dbReference type="PROSITE" id="PS00584">
    <property type="entry name" value="PFKB_KINASES_2"/>
    <property type="match status" value="1"/>
</dbReference>
<dbReference type="InterPro" id="IPR011877">
    <property type="entry name" value="Ribokinase"/>
</dbReference>
<accession>B9Z8P0</accession>
<dbReference type="PANTHER" id="PTHR10584">
    <property type="entry name" value="SUGAR KINASE"/>
    <property type="match status" value="1"/>
</dbReference>
<evidence type="ECO:0000256" key="1">
    <source>
        <dbReference type="ARBA" id="ARBA00005380"/>
    </source>
</evidence>
<keyword evidence="11 12" id="KW-0119">Carbohydrate metabolism</keyword>
<keyword evidence="7 12" id="KW-0418">Kinase</keyword>
<evidence type="ECO:0000256" key="5">
    <source>
        <dbReference type="ARBA" id="ARBA00022723"/>
    </source>
</evidence>
<feature type="active site" description="Proton acceptor" evidence="12">
    <location>
        <position position="245"/>
    </location>
</feature>
<comment type="activity regulation">
    <text evidence="12">Activated by a monovalent cation that binds near, but not in, the active site. The most likely occupant of the site in vivo is potassium. Ion binding induces a conformational change that may alter substrate affinity.</text>
</comment>
<evidence type="ECO:0000256" key="10">
    <source>
        <dbReference type="ARBA" id="ARBA00022958"/>
    </source>
</evidence>
<dbReference type="SUPFAM" id="SSF53613">
    <property type="entry name" value="Ribokinase-like"/>
    <property type="match status" value="1"/>
</dbReference>
<comment type="caution">
    <text evidence="14">The sequence shown here is derived from an EMBL/GenBank/DDBJ whole genome shotgun (WGS) entry which is preliminary data.</text>
</comment>
<evidence type="ECO:0000313" key="14">
    <source>
        <dbReference type="EMBL" id="EEG06823.1"/>
    </source>
</evidence>
<evidence type="ECO:0000256" key="2">
    <source>
        <dbReference type="ARBA" id="ARBA00012035"/>
    </source>
</evidence>
<dbReference type="GO" id="GO:0005524">
    <property type="term" value="F:ATP binding"/>
    <property type="evidence" value="ECO:0007669"/>
    <property type="project" value="UniProtKB-UniRule"/>
</dbReference>
<dbReference type="CDD" id="cd01174">
    <property type="entry name" value="ribokinase"/>
    <property type="match status" value="1"/>
</dbReference>
<evidence type="ECO:0000259" key="13">
    <source>
        <dbReference type="Pfam" id="PF00294"/>
    </source>
</evidence>
<evidence type="ECO:0000256" key="8">
    <source>
        <dbReference type="ARBA" id="ARBA00022840"/>
    </source>
</evidence>
<dbReference type="GO" id="GO:0046872">
    <property type="term" value="F:metal ion binding"/>
    <property type="evidence" value="ECO:0007669"/>
    <property type="project" value="UniProtKB-KW"/>
</dbReference>
<dbReference type="RefSeq" id="WP_008955744.1">
    <property type="nucleotide sequence ID" value="NZ_ACIS01000014.1"/>
</dbReference>
<comment type="catalytic activity">
    <reaction evidence="12">
        <text>D-ribose + ATP = D-ribose 5-phosphate + ADP + H(+)</text>
        <dbReference type="Rhea" id="RHEA:13697"/>
        <dbReference type="ChEBI" id="CHEBI:15378"/>
        <dbReference type="ChEBI" id="CHEBI:30616"/>
        <dbReference type="ChEBI" id="CHEBI:47013"/>
        <dbReference type="ChEBI" id="CHEBI:78346"/>
        <dbReference type="ChEBI" id="CHEBI:456216"/>
        <dbReference type="EC" id="2.7.1.15"/>
    </reaction>
</comment>
<dbReference type="AlphaFoldDB" id="B9Z8P0"/>
<comment type="cofactor">
    <cofactor evidence="12">
        <name>Mg(2+)</name>
        <dbReference type="ChEBI" id="CHEBI:18420"/>
    </cofactor>
    <text evidence="12">Requires a divalent cation, most likely magnesium in vivo, as an electrophilic catalyst to aid phosphoryl group transfer. It is the chelate of the metal and the nucleotide that is the actual substrate.</text>
</comment>
<keyword evidence="6 12" id="KW-0547">Nucleotide-binding</keyword>
<keyword evidence="10 12" id="KW-0630">Potassium</keyword>
<dbReference type="InterPro" id="IPR029056">
    <property type="entry name" value="Ribokinase-like"/>
</dbReference>
<dbReference type="GO" id="GO:0004747">
    <property type="term" value="F:ribokinase activity"/>
    <property type="evidence" value="ECO:0007669"/>
    <property type="project" value="UniProtKB-UniRule"/>
</dbReference>
<keyword evidence="12" id="KW-0963">Cytoplasm</keyword>
<protein>
    <recommendedName>
        <fullName evidence="3 12">Ribokinase</fullName>
        <shortName evidence="12">RK</shortName>
        <ecNumber evidence="2 12">2.7.1.15</ecNumber>
    </recommendedName>
</protein>
<dbReference type="Proteomes" id="UP000003165">
    <property type="component" value="Unassembled WGS sequence"/>
</dbReference>
<keyword evidence="15" id="KW-1185">Reference proteome</keyword>
<feature type="binding site" evidence="12">
    <location>
        <begin position="11"/>
        <end position="13"/>
    </location>
    <ligand>
        <name>substrate</name>
    </ligand>
</feature>
<keyword evidence="9 12" id="KW-0460">Magnesium</keyword>
<proteinExistence type="inferred from homology"/>
<feature type="binding site" evidence="12">
    <location>
        <position position="183"/>
    </location>
    <ligand>
        <name>ATP</name>
        <dbReference type="ChEBI" id="CHEBI:30616"/>
    </ligand>
</feature>
<evidence type="ECO:0000256" key="12">
    <source>
        <dbReference type="HAMAP-Rule" id="MF_01987"/>
    </source>
</evidence>
<feature type="binding site" evidence="12">
    <location>
        <position position="241"/>
    </location>
    <ligand>
        <name>K(+)</name>
        <dbReference type="ChEBI" id="CHEBI:29103"/>
    </ligand>
</feature>
<feature type="binding site" evidence="12">
    <location>
        <begin position="39"/>
        <end position="43"/>
    </location>
    <ligand>
        <name>substrate</name>
    </ligand>
</feature>
<keyword evidence="8 12" id="KW-0067">ATP-binding</keyword>
<comment type="subunit">
    <text evidence="12">Homodimer.</text>
</comment>
<dbReference type="EMBL" id="ACIS01000014">
    <property type="protein sequence ID" value="EEG06823.1"/>
    <property type="molecule type" value="Genomic_DNA"/>
</dbReference>
<evidence type="ECO:0000313" key="15">
    <source>
        <dbReference type="Proteomes" id="UP000003165"/>
    </source>
</evidence>
<evidence type="ECO:0000256" key="4">
    <source>
        <dbReference type="ARBA" id="ARBA00022679"/>
    </source>
</evidence>
<dbReference type="Pfam" id="PF00294">
    <property type="entry name" value="PfkB"/>
    <property type="match status" value="1"/>
</dbReference>
<evidence type="ECO:0000256" key="11">
    <source>
        <dbReference type="ARBA" id="ARBA00023277"/>
    </source>
</evidence>
<sequence>MPKIVVIGSINMDLVVLCPRFPAPGETLLGERFFTCHGGKGANQAVAARRLGAEVSFIGRVGDDGFGRELVAGLQQEGVDTRHVAVTPGVASGVATITVSGGENAIVVVPGANHELSPDDVRQAEAEIASADVLLTQLEIPLDAVEEAAWLAERHGVPLILNPAPAQVLPAELLAKVAYLTPNQHELAQLLGAEAAGLERLPAWLAGKVVLTRSGEGADYIDAAGVLHHQPGRAVTVIDSTGAGDTFNAALAVFLPLGMTAALERAVAAGALAVTQPGARAGMPTVAQLEAFLAGAGQR</sequence>
<feature type="binding site" evidence="12">
    <location>
        <position position="139"/>
    </location>
    <ligand>
        <name>substrate</name>
    </ligand>
</feature>
<dbReference type="GO" id="GO:0005829">
    <property type="term" value="C:cytosol"/>
    <property type="evidence" value="ECO:0007669"/>
    <property type="project" value="TreeGrafter"/>
</dbReference>
<comment type="caution">
    <text evidence="12">Lacks conserved residue(s) required for the propagation of feature annotation.</text>
</comment>
<dbReference type="InterPro" id="IPR011611">
    <property type="entry name" value="PfkB_dom"/>
</dbReference>
<dbReference type="GO" id="GO:0019303">
    <property type="term" value="P:D-ribose catabolic process"/>
    <property type="evidence" value="ECO:0007669"/>
    <property type="project" value="UniProtKB-UniRule"/>
</dbReference>
<feature type="binding site" evidence="12">
    <location>
        <position position="273"/>
    </location>
    <ligand>
        <name>K(+)</name>
        <dbReference type="ChEBI" id="CHEBI:29103"/>
    </ligand>
</feature>
<organism evidence="14 15">
    <name type="scientific">Pseudogulbenkiania ferrooxidans 2002</name>
    <dbReference type="NCBI Taxonomy" id="279714"/>
    <lineage>
        <taxon>Bacteria</taxon>
        <taxon>Pseudomonadati</taxon>
        <taxon>Pseudomonadota</taxon>
        <taxon>Betaproteobacteria</taxon>
        <taxon>Neisseriales</taxon>
        <taxon>Chromobacteriaceae</taxon>
        <taxon>Pseudogulbenkiania</taxon>
    </lineage>
</organism>
<dbReference type="PANTHER" id="PTHR10584:SF166">
    <property type="entry name" value="RIBOKINASE"/>
    <property type="match status" value="1"/>
</dbReference>
<dbReference type="eggNOG" id="COG0524">
    <property type="taxonomic scope" value="Bacteria"/>
</dbReference>
<name>B9Z8P0_9NEIS</name>
<dbReference type="EC" id="2.7.1.15" evidence="2 12"/>
<feature type="binding site" evidence="12">
    <location>
        <begin position="244"/>
        <end position="245"/>
    </location>
    <ligand>
        <name>ATP</name>
        <dbReference type="ChEBI" id="CHEBI:30616"/>
    </ligand>
</feature>
<comment type="function">
    <text evidence="12">Catalyzes the phosphorylation of ribose at O-5 in a reaction requiring ATP and magnesium. The resulting D-ribose-5-phosphate can then be used either for sythesis of nucleotides, histidine, and tryptophan, or as a component of the pentose phosphate pathway.</text>
</comment>
<keyword evidence="4 12" id="KW-0808">Transferase</keyword>
<feature type="binding site" evidence="12">
    <location>
        <position position="278"/>
    </location>
    <ligand>
        <name>K(+)</name>
        <dbReference type="ChEBI" id="CHEBI:29103"/>
    </ligand>
</feature>
<dbReference type="PRINTS" id="PR00990">
    <property type="entry name" value="RIBOKINASE"/>
</dbReference>
<evidence type="ECO:0000256" key="9">
    <source>
        <dbReference type="ARBA" id="ARBA00022842"/>
    </source>
</evidence>
<evidence type="ECO:0000256" key="6">
    <source>
        <dbReference type="ARBA" id="ARBA00022741"/>
    </source>
</evidence>
<keyword evidence="5 12" id="KW-0479">Metal-binding</keyword>
<comment type="subcellular location">
    <subcellularLocation>
        <location evidence="12">Cytoplasm</location>
    </subcellularLocation>
</comment>
<comment type="similarity">
    <text evidence="12">Belongs to the carbohydrate kinase PfkB family. Ribokinase subfamily.</text>
</comment>
<dbReference type="InterPro" id="IPR002139">
    <property type="entry name" value="Ribo/fructo_kinase"/>
</dbReference>
<comment type="similarity">
    <text evidence="1">Belongs to the carbohydrate kinase pfkB family.</text>
</comment>